<keyword evidence="1 9" id="KW-0820">tRNA-binding</keyword>
<dbReference type="InterPro" id="IPR023382">
    <property type="entry name" value="MnmA-like_central_sf"/>
</dbReference>
<comment type="subcellular location">
    <subcellularLocation>
        <location evidence="9">Cytoplasm</location>
    </subcellularLocation>
</comment>
<keyword evidence="5 9" id="KW-0067">ATP-binding</keyword>
<keyword evidence="7 9" id="KW-1015">Disulfide bond</keyword>
<dbReference type="OrthoDB" id="9800696at2"/>
<evidence type="ECO:0000256" key="1">
    <source>
        <dbReference type="ARBA" id="ARBA00022555"/>
    </source>
</evidence>
<gene>
    <name evidence="9" type="primary">mnmA</name>
    <name evidence="14" type="ORF">ATH84_102341</name>
    <name evidence="13" type="ORF">BDD41_0809</name>
</gene>
<comment type="caution">
    <text evidence="9">Lacks conserved residue(s) required for the propagation of feature annotation.</text>
</comment>
<dbReference type="EMBL" id="QTUJ01000001">
    <property type="protein sequence ID" value="REF72339.1"/>
    <property type="molecule type" value="Genomic_DNA"/>
</dbReference>
<evidence type="ECO:0000256" key="7">
    <source>
        <dbReference type="ARBA" id="ARBA00023157"/>
    </source>
</evidence>
<sequence>MTAPSPSLRHDAPDSTVNSLGFAKPPAQTRVVVAMSGGVDSSVVAAMLAAQGYDVIGVTLQLYDHGAALAKKGACCAGQDIHDARRVAERIGFPHYVLDYENRFRESVIEEFADAYLAGATPVPCIRCNERVKFRDLLETARELDADCMATGHYIRRFDGPRGAELHMAADPARDQSYFLFSTTQEQLDFLRFPLGGLASKAETRALAAQYGLSVADKPDSQDICFVPDGDYAGVIEKLRPGAADPGEIVDMDGNILGTHRGVIHYTIGQRRGLGIGGLGDPLYVVRLEPETRRVVVGPKQALATRIVPVTEVNWLGDEPFAGEIPITARIRSTRPPRPAILRATGERRAEIELLAPEEGVSPGQACVFYATEGTRVLGGGWISHRRGG</sequence>
<dbReference type="Pfam" id="PF03054">
    <property type="entry name" value="tRNA_Me_trans"/>
    <property type="match status" value="1"/>
</dbReference>
<dbReference type="FunFam" id="3.40.50.620:FF:000115">
    <property type="entry name" value="tRNA-specific 2-thiouridylase MnmA"/>
    <property type="match status" value="1"/>
</dbReference>
<name>A0A099FKI8_PARVE</name>
<dbReference type="Gene3D" id="3.40.50.620">
    <property type="entry name" value="HUPs"/>
    <property type="match status" value="1"/>
</dbReference>
<dbReference type="PANTHER" id="PTHR11933">
    <property type="entry name" value="TRNA 5-METHYLAMINOMETHYL-2-THIOURIDYLATE -METHYLTRANSFERASE"/>
    <property type="match status" value="1"/>
</dbReference>
<comment type="catalytic activity">
    <reaction evidence="8 9">
        <text>S-sulfanyl-L-cysteinyl-[protein] + uridine(34) in tRNA + AH2 + ATP = 2-thiouridine(34) in tRNA + L-cysteinyl-[protein] + A + AMP + diphosphate + H(+)</text>
        <dbReference type="Rhea" id="RHEA:47032"/>
        <dbReference type="Rhea" id="RHEA-COMP:10131"/>
        <dbReference type="Rhea" id="RHEA-COMP:11726"/>
        <dbReference type="Rhea" id="RHEA-COMP:11727"/>
        <dbReference type="Rhea" id="RHEA-COMP:11728"/>
        <dbReference type="ChEBI" id="CHEBI:13193"/>
        <dbReference type="ChEBI" id="CHEBI:15378"/>
        <dbReference type="ChEBI" id="CHEBI:17499"/>
        <dbReference type="ChEBI" id="CHEBI:29950"/>
        <dbReference type="ChEBI" id="CHEBI:30616"/>
        <dbReference type="ChEBI" id="CHEBI:33019"/>
        <dbReference type="ChEBI" id="CHEBI:61963"/>
        <dbReference type="ChEBI" id="CHEBI:65315"/>
        <dbReference type="ChEBI" id="CHEBI:87170"/>
        <dbReference type="ChEBI" id="CHEBI:456215"/>
        <dbReference type="EC" id="2.8.1.13"/>
    </reaction>
</comment>
<feature type="site" description="Interaction with tRNA" evidence="9">
    <location>
        <position position="365"/>
    </location>
</feature>
<feature type="binding site" evidence="9">
    <location>
        <position position="60"/>
    </location>
    <ligand>
        <name>ATP</name>
        <dbReference type="ChEBI" id="CHEBI:30616"/>
    </ligand>
</feature>
<dbReference type="EC" id="2.8.1.13" evidence="9"/>
<dbReference type="Pfam" id="PF20258">
    <property type="entry name" value="tRNA_Me_trans_C"/>
    <property type="match status" value="1"/>
</dbReference>
<dbReference type="HAMAP" id="MF_00144">
    <property type="entry name" value="tRNA_thiouridyl_MnmA"/>
    <property type="match status" value="1"/>
</dbReference>
<accession>A0A099FKI8</accession>
<evidence type="ECO:0000259" key="12">
    <source>
        <dbReference type="Pfam" id="PF20259"/>
    </source>
</evidence>
<evidence type="ECO:0000256" key="5">
    <source>
        <dbReference type="ARBA" id="ARBA00022840"/>
    </source>
</evidence>
<dbReference type="GO" id="GO:0000049">
    <property type="term" value="F:tRNA binding"/>
    <property type="evidence" value="ECO:0007669"/>
    <property type="project" value="UniProtKB-KW"/>
</dbReference>
<evidence type="ECO:0000256" key="9">
    <source>
        <dbReference type="HAMAP-Rule" id="MF_00144"/>
    </source>
</evidence>
<dbReference type="GO" id="GO:0008168">
    <property type="term" value="F:methyltransferase activity"/>
    <property type="evidence" value="ECO:0007669"/>
    <property type="project" value="UniProtKB-KW"/>
</dbReference>
<evidence type="ECO:0000313" key="16">
    <source>
        <dbReference type="Proteomes" id="UP000256941"/>
    </source>
</evidence>
<dbReference type="GO" id="GO:0032259">
    <property type="term" value="P:methylation"/>
    <property type="evidence" value="ECO:0007669"/>
    <property type="project" value="UniProtKB-KW"/>
</dbReference>
<evidence type="ECO:0000256" key="10">
    <source>
        <dbReference type="SAM" id="MobiDB-lite"/>
    </source>
</evidence>
<comment type="function">
    <text evidence="9">Catalyzes the 2-thiolation of uridine at the wobble position (U34) of tRNA, leading to the formation of s(2)U34.</text>
</comment>
<evidence type="ECO:0000313" key="15">
    <source>
        <dbReference type="Proteomes" id="UP000256794"/>
    </source>
</evidence>
<feature type="active site" description="Cysteine persulfide intermediate" evidence="9">
    <location>
        <position position="225"/>
    </location>
</feature>
<feature type="region of interest" description="Interaction with tRNA" evidence="9">
    <location>
        <begin position="174"/>
        <end position="176"/>
    </location>
</feature>
<keyword evidence="4 9" id="KW-0547">Nucleotide-binding</keyword>
<dbReference type="GO" id="GO:0103016">
    <property type="term" value="F:tRNA-uridine 2-sulfurtransferase activity"/>
    <property type="evidence" value="ECO:0007669"/>
    <property type="project" value="UniProtKB-EC"/>
</dbReference>
<dbReference type="InterPro" id="IPR014729">
    <property type="entry name" value="Rossmann-like_a/b/a_fold"/>
</dbReference>
<keyword evidence="2 9" id="KW-0808">Transferase</keyword>
<dbReference type="InterPro" id="IPR046885">
    <property type="entry name" value="MnmA-like_C"/>
</dbReference>
<keyword evidence="15" id="KW-1185">Reference proteome</keyword>
<keyword evidence="3 9" id="KW-0819">tRNA processing</keyword>
<dbReference type="GO" id="GO:0005524">
    <property type="term" value="F:ATP binding"/>
    <property type="evidence" value="ECO:0007669"/>
    <property type="project" value="UniProtKB-KW"/>
</dbReference>
<dbReference type="InterPro" id="IPR046884">
    <property type="entry name" value="MnmA-like_central"/>
</dbReference>
<feature type="site" description="Interaction with tRNA" evidence="9">
    <location>
        <position position="153"/>
    </location>
</feature>
<feature type="disulfide bond" description="Alternate" evidence="9">
    <location>
        <begin position="128"/>
        <end position="225"/>
    </location>
</feature>
<dbReference type="PANTHER" id="PTHR11933:SF5">
    <property type="entry name" value="MITOCHONDRIAL TRNA-SPECIFIC 2-THIOURIDYLASE 1"/>
    <property type="match status" value="1"/>
</dbReference>
<dbReference type="Proteomes" id="UP000256941">
    <property type="component" value="Unassembled WGS sequence"/>
</dbReference>
<evidence type="ECO:0000313" key="13">
    <source>
        <dbReference type="EMBL" id="REF72339.1"/>
    </source>
</evidence>
<evidence type="ECO:0000256" key="6">
    <source>
        <dbReference type="ARBA" id="ARBA00022884"/>
    </source>
</evidence>
<comment type="caution">
    <text evidence="13">The sequence shown here is derived from an EMBL/GenBank/DDBJ whole genome shotgun (WGS) entry which is preliminary data.</text>
</comment>
<feature type="binding site" evidence="9">
    <location>
        <begin position="34"/>
        <end position="41"/>
    </location>
    <ligand>
        <name>ATP</name>
        <dbReference type="ChEBI" id="CHEBI:30616"/>
    </ligand>
</feature>
<feature type="binding site" evidence="9">
    <location>
        <position position="152"/>
    </location>
    <ligand>
        <name>ATP</name>
        <dbReference type="ChEBI" id="CHEBI:30616"/>
    </ligand>
</feature>
<feature type="region of interest" description="Disordered" evidence="10">
    <location>
        <begin position="1"/>
        <end position="20"/>
    </location>
</feature>
<dbReference type="Proteomes" id="UP000256794">
    <property type="component" value="Unassembled WGS sequence"/>
</dbReference>
<reference evidence="15 16" key="1">
    <citation type="submission" date="2018-08" db="EMBL/GenBank/DDBJ databases">
        <title>Genomic Encyclopedia of Archaeal and Bacterial Type Strains, Phase II (KMG-II): from individual species to whole genera.</title>
        <authorList>
            <person name="Goeker M."/>
        </authorList>
    </citation>
    <scope>NUCLEOTIDE SEQUENCE [LARGE SCALE GENOMIC DNA]</scope>
    <source>
        <strain evidence="13 16">DSM 17099</strain>
        <strain evidence="14 15">DSM 582</strain>
    </source>
</reference>
<evidence type="ECO:0000256" key="4">
    <source>
        <dbReference type="ARBA" id="ARBA00022741"/>
    </source>
</evidence>
<dbReference type="Gene3D" id="2.30.30.280">
    <property type="entry name" value="Adenine nucleotide alpha hydrolases-like domains"/>
    <property type="match status" value="1"/>
</dbReference>
<dbReference type="EMBL" id="QUMX01000023">
    <property type="protein sequence ID" value="REG44490.1"/>
    <property type="molecule type" value="Genomic_DNA"/>
</dbReference>
<feature type="domain" description="tRNA-specific 2-thiouridylase MnmA-like C-terminal" evidence="11">
    <location>
        <begin position="309"/>
        <end position="383"/>
    </location>
</feature>
<evidence type="ECO:0000313" key="14">
    <source>
        <dbReference type="EMBL" id="REG44490.1"/>
    </source>
</evidence>
<accession>A0A3D9XZG8</accession>
<keyword evidence="13" id="KW-0489">Methyltransferase</keyword>
<feature type="domain" description="tRNA-specific 2-thiouridylase MnmA-like central" evidence="12">
    <location>
        <begin position="244"/>
        <end position="298"/>
    </location>
</feature>
<dbReference type="RefSeq" id="WP_036754660.1">
    <property type="nucleotide sequence ID" value="NZ_CP035287.1"/>
</dbReference>
<keyword evidence="6 9" id="KW-0694">RNA-binding</keyword>
<dbReference type="Gene3D" id="2.40.30.10">
    <property type="entry name" value="Translation factors"/>
    <property type="match status" value="1"/>
</dbReference>
<dbReference type="CDD" id="cd01998">
    <property type="entry name" value="MnmA_TRMU-like"/>
    <property type="match status" value="1"/>
</dbReference>
<dbReference type="NCBIfam" id="TIGR00420">
    <property type="entry name" value="trmU"/>
    <property type="match status" value="1"/>
</dbReference>
<dbReference type="GO" id="GO:0002143">
    <property type="term" value="P:tRNA wobble position uridine thiolation"/>
    <property type="evidence" value="ECO:0007669"/>
    <property type="project" value="TreeGrafter"/>
</dbReference>
<evidence type="ECO:0000256" key="8">
    <source>
        <dbReference type="ARBA" id="ARBA00051542"/>
    </source>
</evidence>
<evidence type="ECO:0000259" key="11">
    <source>
        <dbReference type="Pfam" id="PF20258"/>
    </source>
</evidence>
<dbReference type="eggNOG" id="COG0482">
    <property type="taxonomic scope" value="Bacteria"/>
</dbReference>
<organism evidence="13 16">
    <name type="scientific">Paracoccus versutus</name>
    <name type="common">Thiobacillus versutus</name>
    <dbReference type="NCBI Taxonomy" id="34007"/>
    <lineage>
        <taxon>Bacteria</taxon>
        <taxon>Pseudomonadati</taxon>
        <taxon>Pseudomonadota</taxon>
        <taxon>Alphaproteobacteria</taxon>
        <taxon>Rhodobacterales</taxon>
        <taxon>Paracoccaceae</taxon>
        <taxon>Paracoccus</taxon>
    </lineage>
</organism>
<dbReference type="GO" id="GO:0005737">
    <property type="term" value="C:cytoplasm"/>
    <property type="evidence" value="ECO:0007669"/>
    <property type="project" value="UniProtKB-SubCell"/>
</dbReference>
<keyword evidence="9" id="KW-0963">Cytoplasm</keyword>
<dbReference type="NCBIfam" id="NF001138">
    <property type="entry name" value="PRK00143.1"/>
    <property type="match status" value="1"/>
</dbReference>
<dbReference type="InterPro" id="IPR004506">
    <property type="entry name" value="MnmA-like"/>
</dbReference>
<dbReference type="Pfam" id="PF20259">
    <property type="entry name" value="tRNA_Me_trans_M"/>
    <property type="match status" value="1"/>
</dbReference>
<dbReference type="FunFam" id="2.30.30.280:FF:000001">
    <property type="entry name" value="tRNA-specific 2-thiouridylase MnmA"/>
    <property type="match status" value="1"/>
</dbReference>
<protein>
    <recommendedName>
        <fullName evidence="9">tRNA-specific 2-thiouridylase MnmA</fullName>
        <ecNumber evidence="9">2.8.1.13</ecNumber>
    </recommendedName>
</protein>
<comment type="similarity">
    <text evidence="9">Belongs to the MnmA/TRMU family.</text>
</comment>
<dbReference type="AlphaFoldDB" id="A0A099FKI8"/>
<dbReference type="SUPFAM" id="SSF52402">
    <property type="entry name" value="Adenine nucleotide alpha hydrolases-like"/>
    <property type="match status" value="1"/>
</dbReference>
<evidence type="ECO:0000256" key="3">
    <source>
        <dbReference type="ARBA" id="ARBA00022694"/>
    </source>
</evidence>
<proteinExistence type="inferred from homology"/>
<evidence type="ECO:0000256" key="2">
    <source>
        <dbReference type="ARBA" id="ARBA00022679"/>
    </source>
</evidence>
<feature type="active site" description="Nucleophile" evidence="9">
    <location>
        <position position="128"/>
    </location>
</feature>